<dbReference type="SUPFAM" id="SSF52047">
    <property type="entry name" value="RNI-like"/>
    <property type="match status" value="1"/>
</dbReference>
<comment type="caution">
    <text evidence="1">The sequence shown here is derived from an EMBL/GenBank/DDBJ whole genome shotgun (WGS) entry which is preliminary data.</text>
</comment>
<name>A0A9N8F0B5_9STRA</name>
<accession>A0A9N8F0B5</accession>
<dbReference type="Gene3D" id="3.80.10.10">
    <property type="entry name" value="Ribonuclease Inhibitor"/>
    <property type="match status" value="1"/>
</dbReference>
<dbReference type="Proteomes" id="UP001153069">
    <property type="component" value="Unassembled WGS sequence"/>
</dbReference>
<reference evidence="1" key="1">
    <citation type="submission" date="2020-06" db="EMBL/GenBank/DDBJ databases">
        <authorList>
            <consortium name="Plant Systems Biology data submission"/>
        </authorList>
    </citation>
    <scope>NUCLEOTIDE SEQUENCE</scope>
    <source>
        <strain evidence="1">D6</strain>
    </source>
</reference>
<evidence type="ECO:0000313" key="1">
    <source>
        <dbReference type="EMBL" id="CAB9528020.1"/>
    </source>
</evidence>
<dbReference type="AlphaFoldDB" id="A0A9N8F0B5"/>
<sequence length="474" mass="53919">MGIEDARKAIGGLFRCQAVRSQCQSIWMLCQTHPSLALESFDRHGRQISPLMLFLEEGMDLVFVQEFCREFPQSVETPHYDTGNFPLHVACATVAARRPIPGLVAFLVHQFPRAAAVKNARGDLPLHMLLDGSATTRSTRRCCSTDDVTSLVEAYPEGTVMTSVDRRSTPLDTVLEVSNQFSQTVRDTVCSRVPKKVRFFQLKNQLHQRQPQQLQLNNNQRHNQRQTSLVVSTALSKLLPQLTVLECKHVEWDLEGWTFLLSCLETNTSIRYLSLNLPTTTTNIVQAKDYIDPLTNCLARNTSVTKLSLLHRHPTTTHAMTAMWDETVDYTTLVQAILHANTVTSLTLVGTAFDTKQLTLALAHNTSLTEWNLEGCSKQQVDFCQLDVALENHNTSLKRVTVPPSRYRQDILYWTAMNRFGRKYIRKNTASLEQVIVLLATLKHMKYVIQQGQRVERHQIYYGLLREAPSLWCH</sequence>
<gene>
    <name evidence="1" type="ORF">SEMRO_2126_G315730.1</name>
</gene>
<dbReference type="EMBL" id="CAICTM010002124">
    <property type="protein sequence ID" value="CAB9528020.1"/>
    <property type="molecule type" value="Genomic_DNA"/>
</dbReference>
<protein>
    <submittedName>
        <fullName evidence="1">Uncharacterized protein</fullName>
    </submittedName>
</protein>
<evidence type="ECO:0000313" key="2">
    <source>
        <dbReference type="Proteomes" id="UP001153069"/>
    </source>
</evidence>
<organism evidence="1 2">
    <name type="scientific">Seminavis robusta</name>
    <dbReference type="NCBI Taxonomy" id="568900"/>
    <lineage>
        <taxon>Eukaryota</taxon>
        <taxon>Sar</taxon>
        <taxon>Stramenopiles</taxon>
        <taxon>Ochrophyta</taxon>
        <taxon>Bacillariophyta</taxon>
        <taxon>Bacillariophyceae</taxon>
        <taxon>Bacillariophycidae</taxon>
        <taxon>Naviculales</taxon>
        <taxon>Naviculaceae</taxon>
        <taxon>Seminavis</taxon>
    </lineage>
</organism>
<proteinExistence type="predicted"/>
<keyword evidence="2" id="KW-1185">Reference proteome</keyword>
<dbReference type="InterPro" id="IPR032675">
    <property type="entry name" value="LRR_dom_sf"/>
</dbReference>